<sequence length="762" mass="81763">MNRRLETLLAERQSQLHAQLASPPRPRAKVTCSMLHETERQLLRGRSRAHWMQAQHAPPAEPPPPPLHAARAARPFSAAPPPAAAQGRVRTAAWGHLTAPLPYAHKPRPASALAAHGARPTPAAPPPPAAPQGFRQASPQPSAHAVPQAASSHGFNHPSQASNGFNHPSSQASHGFNHPSSQASNGFNHPSSQASHGFNHPSSQASHGFNHPSQASNGFNHPSSQASHGFNHPPSQASHGLHQGFSQGTSQAASSQSSSHGVPPPSSQASHGFPQGAFSLARPKAGATSSAGAGSGEPSTGRTEGAEAAEGEGAGGEGSEEGAARSGVEGSERRSTASLVQLAVRASSQGGTGVGGGVAQPVGLSELYKLGRSIGEGSFGFVRVAQERISQELVAVKTFEKSRIKDAAARRRIENEIRVLQRMRHPHVVRLFEVFESAQRVHLCMEHVCGGTLYRHLTQHKRLPEPEVRRLLRQLVGAVAYLHHRFIAHRDIKLENVLLDEMKNVKLIDFGFSVLTRTRLKVACGSPAYTAPEILKAHEYDGRLADVWSLGVLTYVMLVGRFPFSGATRKDLSMAIMRGVFPTPSWMTRDPDTLIRRMLVIDPTQRFNIENVRHNAWLAAAGGEHEIVTEHTEARTIEPRVVGSMVSVGFKPEDIEQSVTFDRHDHINTSYLLLAEKRRRLEAASTSGSAAPPAQRSASTPVGSGADPRAPTIKHQPYSAVQGMQRLSIAQRQVATTDVQQTEQVDETRNLDACGGDVHAIG</sequence>
<keyword evidence="2 3" id="KW-0067">ATP-binding</keyword>
<dbReference type="Proteomes" id="UP001515480">
    <property type="component" value="Unassembled WGS sequence"/>
</dbReference>
<feature type="compositionally biased region" description="Low complexity" evidence="4">
    <location>
        <begin position="112"/>
        <end position="121"/>
    </location>
</feature>
<dbReference type="FunFam" id="1.10.510.10:FF:000571">
    <property type="entry name" value="Maternal embryonic leucine zipper kinase"/>
    <property type="match status" value="1"/>
</dbReference>
<accession>A0AB34J7C5</accession>
<dbReference type="FunFam" id="3.30.200.20:FF:000042">
    <property type="entry name" value="Aurora kinase A"/>
    <property type="match status" value="1"/>
</dbReference>
<dbReference type="PANTHER" id="PTHR24346">
    <property type="entry name" value="MAP/MICROTUBULE AFFINITY-REGULATING KINASE"/>
    <property type="match status" value="1"/>
</dbReference>
<feature type="compositionally biased region" description="Low complexity" evidence="4">
    <location>
        <begin position="683"/>
        <end position="694"/>
    </location>
</feature>
<feature type="region of interest" description="Disordered" evidence="4">
    <location>
        <begin position="48"/>
        <end position="71"/>
    </location>
</feature>
<feature type="binding site" evidence="3">
    <location>
        <position position="397"/>
    </location>
    <ligand>
        <name>ATP</name>
        <dbReference type="ChEBI" id="CHEBI:30616"/>
    </ligand>
</feature>
<feature type="region of interest" description="Disordered" evidence="4">
    <location>
        <begin position="108"/>
        <end position="336"/>
    </location>
</feature>
<evidence type="ECO:0000256" key="3">
    <source>
        <dbReference type="PROSITE-ProRule" id="PRU10141"/>
    </source>
</evidence>
<protein>
    <recommendedName>
        <fullName evidence="5">Protein kinase domain-containing protein</fullName>
    </recommendedName>
</protein>
<reference evidence="6 7" key="1">
    <citation type="journal article" date="2024" name="Science">
        <title>Giant polyketide synthase enzymes in the biosynthesis of giant marine polyether toxins.</title>
        <authorList>
            <person name="Fallon T.R."/>
            <person name="Shende V.V."/>
            <person name="Wierzbicki I.H."/>
            <person name="Pendleton A.L."/>
            <person name="Watervoot N.F."/>
            <person name="Auber R.P."/>
            <person name="Gonzalez D.J."/>
            <person name="Wisecaver J.H."/>
            <person name="Moore B.S."/>
        </authorList>
    </citation>
    <scope>NUCLEOTIDE SEQUENCE [LARGE SCALE GENOMIC DNA]</scope>
    <source>
        <strain evidence="6 7">12B1</strain>
    </source>
</reference>
<comment type="caution">
    <text evidence="6">The sequence shown here is derived from an EMBL/GenBank/DDBJ whole genome shotgun (WGS) entry which is preliminary data.</text>
</comment>
<dbReference type="EMBL" id="JBGBPQ010000013">
    <property type="protein sequence ID" value="KAL1512420.1"/>
    <property type="molecule type" value="Genomic_DNA"/>
</dbReference>
<dbReference type="Gene3D" id="1.10.510.10">
    <property type="entry name" value="Transferase(Phosphotransferase) domain 1"/>
    <property type="match status" value="1"/>
</dbReference>
<feature type="compositionally biased region" description="Polar residues" evidence="4">
    <location>
        <begin position="149"/>
        <end position="238"/>
    </location>
</feature>
<dbReference type="GO" id="GO:0004674">
    <property type="term" value="F:protein serine/threonine kinase activity"/>
    <property type="evidence" value="ECO:0007669"/>
    <property type="project" value="TreeGrafter"/>
</dbReference>
<evidence type="ECO:0000313" key="6">
    <source>
        <dbReference type="EMBL" id="KAL1512420.1"/>
    </source>
</evidence>
<dbReference type="GO" id="GO:0005524">
    <property type="term" value="F:ATP binding"/>
    <property type="evidence" value="ECO:0007669"/>
    <property type="project" value="UniProtKB-UniRule"/>
</dbReference>
<dbReference type="Pfam" id="PF00069">
    <property type="entry name" value="Pkinase"/>
    <property type="match status" value="1"/>
</dbReference>
<keyword evidence="7" id="KW-1185">Reference proteome</keyword>
<dbReference type="PROSITE" id="PS50011">
    <property type="entry name" value="PROTEIN_KINASE_DOM"/>
    <property type="match status" value="1"/>
</dbReference>
<dbReference type="GO" id="GO:0035556">
    <property type="term" value="P:intracellular signal transduction"/>
    <property type="evidence" value="ECO:0007669"/>
    <property type="project" value="TreeGrafter"/>
</dbReference>
<gene>
    <name evidence="6" type="ORF">AB1Y20_005676</name>
</gene>
<evidence type="ECO:0000256" key="1">
    <source>
        <dbReference type="ARBA" id="ARBA00022741"/>
    </source>
</evidence>
<dbReference type="PROSITE" id="PS00108">
    <property type="entry name" value="PROTEIN_KINASE_ST"/>
    <property type="match status" value="1"/>
</dbReference>
<dbReference type="GO" id="GO:0005737">
    <property type="term" value="C:cytoplasm"/>
    <property type="evidence" value="ECO:0007669"/>
    <property type="project" value="TreeGrafter"/>
</dbReference>
<evidence type="ECO:0000313" key="7">
    <source>
        <dbReference type="Proteomes" id="UP001515480"/>
    </source>
</evidence>
<dbReference type="InterPro" id="IPR011009">
    <property type="entry name" value="Kinase-like_dom_sf"/>
</dbReference>
<dbReference type="InterPro" id="IPR017441">
    <property type="entry name" value="Protein_kinase_ATP_BS"/>
</dbReference>
<feature type="compositionally biased region" description="Low complexity" evidence="4">
    <location>
        <begin position="243"/>
        <end position="261"/>
    </location>
</feature>
<dbReference type="AlphaFoldDB" id="A0AB34J7C5"/>
<evidence type="ECO:0000259" key="5">
    <source>
        <dbReference type="PROSITE" id="PS50011"/>
    </source>
</evidence>
<evidence type="ECO:0000256" key="2">
    <source>
        <dbReference type="ARBA" id="ARBA00022840"/>
    </source>
</evidence>
<evidence type="ECO:0000256" key="4">
    <source>
        <dbReference type="SAM" id="MobiDB-lite"/>
    </source>
</evidence>
<organism evidence="6 7">
    <name type="scientific">Prymnesium parvum</name>
    <name type="common">Toxic golden alga</name>
    <dbReference type="NCBI Taxonomy" id="97485"/>
    <lineage>
        <taxon>Eukaryota</taxon>
        <taxon>Haptista</taxon>
        <taxon>Haptophyta</taxon>
        <taxon>Prymnesiophyceae</taxon>
        <taxon>Prymnesiales</taxon>
        <taxon>Prymnesiaceae</taxon>
        <taxon>Prymnesium</taxon>
    </lineage>
</organism>
<dbReference type="CDD" id="cd14003">
    <property type="entry name" value="STKc_AMPK-like"/>
    <property type="match status" value="1"/>
</dbReference>
<dbReference type="InterPro" id="IPR008271">
    <property type="entry name" value="Ser/Thr_kinase_AS"/>
</dbReference>
<feature type="domain" description="Protein kinase" evidence="5">
    <location>
        <begin position="368"/>
        <end position="618"/>
    </location>
</feature>
<keyword evidence="1 3" id="KW-0547">Nucleotide-binding</keyword>
<dbReference type="SUPFAM" id="SSF56112">
    <property type="entry name" value="Protein kinase-like (PK-like)"/>
    <property type="match status" value="1"/>
</dbReference>
<dbReference type="InterPro" id="IPR000719">
    <property type="entry name" value="Prot_kinase_dom"/>
</dbReference>
<feature type="region of interest" description="Disordered" evidence="4">
    <location>
        <begin position="683"/>
        <end position="713"/>
    </location>
</feature>
<feature type="compositionally biased region" description="Low complexity" evidence="4">
    <location>
        <begin position="285"/>
        <end position="301"/>
    </location>
</feature>
<dbReference type="PROSITE" id="PS00107">
    <property type="entry name" value="PROTEIN_KINASE_ATP"/>
    <property type="match status" value="1"/>
</dbReference>
<dbReference type="PANTHER" id="PTHR24346:SF30">
    <property type="entry name" value="MATERNAL EMBRYONIC LEUCINE ZIPPER KINASE"/>
    <property type="match status" value="1"/>
</dbReference>
<dbReference type="SMART" id="SM00220">
    <property type="entry name" value="S_TKc"/>
    <property type="match status" value="1"/>
</dbReference>
<name>A0AB34J7C5_PRYPA</name>
<proteinExistence type="predicted"/>